<evidence type="ECO:0000313" key="4">
    <source>
        <dbReference type="EMBL" id="QES88677.1"/>
    </source>
</evidence>
<reference evidence="4 5" key="1">
    <citation type="submission" date="2019-09" db="EMBL/GenBank/DDBJ databases">
        <title>Complete genome sequence of Arachidicoccus sp. B3-10 isolated from apple orchard soil.</title>
        <authorList>
            <person name="Kim H.S."/>
            <person name="Han K.-I."/>
            <person name="Suh M.K."/>
            <person name="Lee K.C."/>
            <person name="Eom M.K."/>
            <person name="Kim J.-S."/>
            <person name="Kang S.W."/>
            <person name="Sin Y."/>
            <person name="Lee J.-S."/>
        </authorList>
    </citation>
    <scope>NUCLEOTIDE SEQUENCE [LARGE SCALE GENOMIC DNA]</scope>
    <source>
        <strain evidence="4 5">B3-10</strain>
    </source>
</reference>
<protein>
    <submittedName>
        <fullName evidence="4">DUF1735 domain-containing protein</fullName>
    </submittedName>
</protein>
<keyword evidence="2" id="KW-0326">Glycosidase</keyword>
<dbReference type="OrthoDB" id="2582440at2"/>
<dbReference type="Gene3D" id="3.20.20.80">
    <property type="entry name" value="Glycosidases"/>
    <property type="match status" value="1"/>
</dbReference>
<name>A0A5P2G0H1_9BACT</name>
<accession>A0A5P2G0H1</accession>
<dbReference type="SUPFAM" id="SSF51445">
    <property type="entry name" value="(Trans)glycosidases"/>
    <property type="match status" value="1"/>
</dbReference>
<evidence type="ECO:0000313" key="5">
    <source>
        <dbReference type="Proteomes" id="UP000292424"/>
    </source>
</evidence>
<evidence type="ECO:0000256" key="1">
    <source>
        <dbReference type="ARBA" id="ARBA00022801"/>
    </source>
</evidence>
<dbReference type="PROSITE" id="PS51257">
    <property type="entry name" value="PROKAR_LIPOPROTEIN"/>
    <property type="match status" value="1"/>
</dbReference>
<dbReference type="EMBL" id="CP044016">
    <property type="protein sequence ID" value="QES88677.1"/>
    <property type="molecule type" value="Genomic_DNA"/>
</dbReference>
<evidence type="ECO:0000256" key="2">
    <source>
        <dbReference type="ARBA" id="ARBA00023295"/>
    </source>
</evidence>
<dbReference type="GO" id="GO:0004553">
    <property type="term" value="F:hydrolase activity, hydrolyzing O-glycosyl compounds"/>
    <property type="evidence" value="ECO:0007669"/>
    <property type="project" value="InterPro"/>
</dbReference>
<dbReference type="GO" id="GO:0005975">
    <property type="term" value="P:carbohydrate metabolic process"/>
    <property type="evidence" value="ECO:0007669"/>
    <property type="project" value="InterPro"/>
</dbReference>
<keyword evidence="1" id="KW-0378">Hydrolase</keyword>
<sequence>MKKINLRIFSFLIIALFILLYSCSKHEYNNDINYDEAYSYANSTFGYLRNGNSSMNTINLNIYQASSNANKLIDIDTVSLNFQITGTLTADLIANVSGDNSLITAYNTAHGTSYLPFPNAAYSFVNSDSVVSISKGNKSSDNIKISINNLSGFTAGNTYILPLTLKTTVPTGLTIASNFQTNYIIVTFAAMPSYPPIKKPTNIKTIMYMEVNDVNPLNAGSYKIYPQGADTSKVAGAMLFDFVSIFAANVNYDATLNKPIIYFNQQVNAIISNRDKYIKPLQAQGQKVLLTLLPNHQGAGFTNFTSYSAINDFATQIKDVIYKYNFDGVDFDDEYADYGTNGLPYENDSSFVLLIKRVRELMPDKLITLYNIGAIAYNNSWKGIQAGAYLDYAWNPYYGVFSIPNIAGLTDKLKLGPAAVQVAGTGASTTSLSTRTVTGGYGMFVYYNLQATNSASYFTYSSKILYSNYVTLLSGPLYSKDY</sequence>
<organism evidence="4 5">
    <name type="scientific">Rhizosphaericola mali</name>
    <dbReference type="NCBI Taxonomy" id="2545455"/>
    <lineage>
        <taxon>Bacteria</taxon>
        <taxon>Pseudomonadati</taxon>
        <taxon>Bacteroidota</taxon>
        <taxon>Chitinophagia</taxon>
        <taxon>Chitinophagales</taxon>
        <taxon>Chitinophagaceae</taxon>
        <taxon>Rhizosphaericola</taxon>
    </lineage>
</organism>
<proteinExistence type="predicted"/>
<dbReference type="PROSITE" id="PS51910">
    <property type="entry name" value="GH18_2"/>
    <property type="match status" value="1"/>
</dbReference>
<dbReference type="Pfam" id="PF08522">
    <property type="entry name" value="BT_3987-like_N"/>
    <property type="match status" value="1"/>
</dbReference>
<dbReference type="KEGG" id="arac:E0W69_008425"/>
<dbReference type="Gene3D" id="2.60.40.1740">
    <property type="entry name" value="hypothetical protein (bacova_03559)"/>
    <property type="match status" value="1"/>
</dbReference>
<dbReference type="Proteomes" id="UP000292424">
    <property type="component" value="Chromosome"/>
</dbReference>
<evidence type="ECO:0000259" key="3">
    <source>
        <dbReference type="PROSITE" id="PS51910"/>
    </source>
</evidence>
<keyword evidence="5" id="KW-1185">Reference proteome</keyword>
<dbReference type="AlphaFoldDB" id="A0A5P2G0H1"/>
<dbReference type="InterPro" id="IPR001579">
    <property type="entry name" value="Glyco_hydro_18_chit_AS"/>
</dbReference>
<dbReference type="InterPro" id="IPR013728">
    <property type="entry name" value="BT_3987-like_N"/>
</dbReference>
<dbReference type="InterPro" id="IPR001223">
    <property type="entry name" value="Glyco_hydro18_cat"/>
</dbReference>
<feature type="domain" description="GH18" evidence="3">
    <location>
        <begin position="216"/>
        <end position="482"/>
    </location>
</feature>
<dbReference type="PROSITE" id="PS01095">
    <property type="entry name" value="GH18_1"/>
    <property type="match status" value="1"/>
</dbReference>
<gene>
    <name evidence="4" type="ORF">E0W69_008425</name>
</gene>
<dbReference type="InterPro" id="IPR017853">
    <property type="entry name" value="GH"/>
</dbReference>
<dbReference type="RefSeq" id="WP_131329645.1">
    <property type="nucleotide sequence ID" value="NZ_CP044016.1"/>
</dbReference>